<accession>A0A0W1STS4</accession>
<dbReference type="Gene3D" id="1.10.10.10">
    <property type="entry name" value="Winged helix-like DNA-binding domain superfamily/Winged helix DNA-binding domain"/>
    <property type="match status" value="1"/>
</dbReference>
<sequence>MSQASLPSSVRSHTRSSSDEIVVDDQERMDVLFDALDDENCRCILEATDGTALSASEIAESCDLPLSTTYRKLDPLAEAGLLSKRLRISRAGKHTAEYERAVDDVTVSVSPSGLEVRVTPRDVAQESTVTA</sequence>
<dbReference type="CDD" id="cd00090">
    <property type="entry name" value="HTH_ARSR"/>
    <property type="match status" value="1"/>
</dbReference>
<dbReference type="InterPro" id="IPR036390">
    <property type="entry name" value="WH_DNA-bd_sf"/>
</dbReference>
<feature type="region of interest" description="Disordered" evidence="1">
    <location>
        <begin position="1"/>
        <end position="21"/>
    </location>
</feature>
<evidence type="ECO:0000313" key="2">
    <source>
        <dbReference type="EMBL" id="KTG29750.1"/>
    </source>
</evidence>
<comment type="caution">
    <text evidence="2">The sequence shown here is derived from an EMBL/GenBank/DDBJ whole genome shotgun (WGS) entry which is preliminary data.</text>
</comment>
<evidence type="ECO:0000256" key="1">
    <source>
        <dbReference type="SAM" id="MobiDB-lite"/>
    </source>
</evidence>
<organism evidence="2 3">
    <name type="scientific">Haloferax profundi</name>
    <dbReference type="NCBI Taxonomy" id="1544718"/>
    <lineage>
        <taxon>Archaea</taxon>
        <taxon>Methanobacteriati</taxon>
        <taxon>Methanobacteriota</taxon>
        <taxon>Stenosarchaea group</taxon>
        <taxon>Halobacteria</taxon>
        <taxon>Halobacteriales</taxon>
        <taxon>Haloferacaceae</taxon>
        <taxon>Haloferax</taxon>
    </lineage>
</organism>
<dbReference type="RefSeq" id="WP_058571203.1">
    <property type="nucleotide sequence ID" value="NZ_LOPV01000090.1"/>
</dbReference>
<feature type="compositionally biased region" description="Low complexity" evidence="1">
    <location>
        <begin position="1"/>
        <end position="11"/>
    </location>
</feature>
<dbReference type="EMBL" id="LOPV01000090">
    <property type="protein sequence ID" value="KTG29750.1"/>
    <property type="molecule type" value="Genomic_DNA"/>
</dbReference>
<proteinExistence type="predicted"/>
<evidence type="ECO:0000313" key="3">
    <source>
        <dbReference type="Proteomes" id="UP000053157"/>
    </source>
</evidence>
<keyword evidence="3" id="KW-1185">Reference proteome</keyword>
<dbReference type="InterPro" id="IPR011991">
    <property type="entry name" value="ArsR-like_HTH"/>
</dbReference>
<protein>
    <submittedName>
        <fullName evidence="2">ArsR family transcriptional regulator</fullName>
    </submittedName>
</protein>
<reference evidence="2 3" key="1">
    <citation type="submission" date="2015-12" db="EMBL/GenBank/DDBJ databases">
        <title>Haloferax profundi sp. nov. isolated from the Discovery deep brine-seawater interface in the Red Sea.</title>
        <authorList>
            <person name="Zhang G."/>
            <person name="Stingl U."/>
            <person name="Rashid M."/>
        </authorList>
    </citation>
    <scope>NUCLEOTIDE SEQUENCE [LARGE SCALE GENOMIC DNA]</scope>
    <source>
        <strain evidence="2 3">SB29</strain>
    </source>
</reference>
<dbReference type="AlphaFoldDB" id="A0A0W1STS4"/>
<dbReference type="Pfam" id="PF12840">
    <property type="entry name" value="HTH_20"/>
    <property type="match status" value="1"/>
</dbReference>
<dbReference type="InterPro" id="IPR036388">
    <property type="entry name" value="WH-like_DNA-bd_sf"/>
</dbReference>
<dbReference type="SUPFAM" id="SSF46785">
    <property type="entry name" value="Winged helix' DNA-binding domain"/>
    <property type="match status" value="1"/>
</dbReference>
<dbReference type="OrthoDB" id="311452at2157"/>
<gene>
    <name evidence="2" type="ORF">AUR66_08990</name>
</gene>
<dbReference type="Proteomes" id="UP000053157">
    <property type="component" value="Unassembled WGS sequence"/>
</dbReference>
<name>A0A0W1STS4_9EURY</name>